<feature type="transmembrane region" description="Helical" evidence="2">
    <location>
        <begin position="98"/>
        <end position="119"/>
    </location>
</feature>
<organism evidence="3 4">
    <name type="scientific">Nocardiopsis codii</name>
    <dbReference type="NCBI Taxonomy" id="3065942"/>
    <lineage>
        <taxon>Bacteria</taxon>
        <taxon>Bacillati</taxon>
        <taxon>Actinomycetota</taxon>
        <taxon>Actinomycetes</taxon>
        <taxon>Streptosporangiales</taxon>
        <taxon>Nocardiopsidaceae</taxon>
        <taxon>Nocardiopsis</taxon>
    </lineage>
</organism>
<comment type="caution">
    <text evidence="3">The sequence shown here is derived from an EMBL/GenBank/DDBJ whole genome shotgun (WGS) entry which is preliminary data.</text>
</comment>
<keyword evidence="2" id="KW-0812">Transmembrane</keyword>
<gene>
    <name evidence="3" type="ORF">Q8791_21830</name>
</gene>
<protein>
    <recommendedName>
        <fullName evidence="5">Alkaline shock response membrane anchor protein AmaP</fullName>
    </recommendedName>
</protein>
<accession>A0ABU7KCA0</accession>
<evidence type="ECO:0000313" key="3">
    <source>
        <dbReference type="EMBL" id="MEE2039858.1"/>
    </source>
</evidence>
<feature type="transmembrane region" description="Helical" evidence="2">
    <location>
        <begin position="49"/>
        <end position="68"/>
    </location>
</feature>
<dbReference type="Proteomes" id="UP001356095">
    <property type="component" value="Unassembled WGS sequence"/>
</dbReference>
<dbReference type="RefSeq" id="WP_330093619.1">
    <property type="nucleotide sequence ID" value="NZ_JAUZMY010000023.1"/>
</dbReference>
<dbReference type="EMBL" id="JAUZMY010000023">
    <property type="protein sequence ID" value="MEE2039858.1"/>
    <property type="molecule type" value="Genomic_DNA"/>
</dbReference>
<reference evidence="3 4" key="1">
    <citation type="submission" date="2023-08" db="EMBL/GenBank/DDBJ databases">
        <authorList>
            <person name="Girao M."/>
            <person name="Carvalho M.F."/>
        </authorList>
    </citation>
    <scope>NUCLEOTIDE SEQUENCE [LARGE SCALE GENOMIC DNA]</scope>
    <source>
        <strain evidence="3 4">CT-R113</strain>
    </source>
</reference>
<evidence type="ECO:0000256" key="2">
    <source>
        <dbReference type="SAM" id="Phobius"/>
    </source>
</evidence>
<keyword evidence="4" id="KW-1185">Reference proteome</keyword>
<keyword evidence="2" id="KW-1133">Transmembrane helix</keyword>
<sequence length="232" mass="23960">MSTEENAPRRGFAAIAPAGPDTAPPKPTGSTIRGFPHRRARRTARGNRVGLALTGLPLLLCGAAGLAAGTGLLGDGVAAAPIGGSGAGPLDPALSWPWTPHVAAAVALAVTVLAVRWLLVQGRSNRTRHLRLGEGTVAGRTGVPASAAADAVVAQVCGDPRVRSARARFTESSREPRLWLDLELTEGADPVDAWRGCRDGAVTSLRDSLELERLPTVVRMSVSGRPGGRELA</sequence>
<evidence type="ECO:0008006" key="5">
    <source>
        <dbReference type="Google" id="ProtNLM"/>
    </source>
</evidence>
<evidence type="ECO:0000313" key="4">
    <source>
        <dbReference type="Proteomes" id="UP001356095"/>
    </source>
</evidence>
<feature type="region of interest" description="Disordered" evidence="1">
    <location>
        <begin position="1"/>
        <end position="34"/>
    </location>
</feature>
<name>A0ABU7KCA0_9ACTN</name>
<keyword evidence="2" id="KW-0472">Membrane</keyword>
<proteinExistence type="predicted"/>
<evidence type="ECO:0000256" key="1">
    <source>
        <dbReference type="SAM" id="MobiDB-lite"/>
    </source>
</evidence>